<evidence type="ECO:0000259" key="4">
    <source>
        <dbReference type="Pfam" id="PF10342"/>
    </source>
</evidence>
<comment type="caution">
    <text evidence="5">The sequence shown here is derived from an EMBL/GenBank/DDBJ whole genome shotgun (WGS) entry which is preliminary data.</text>
</comment>
<keyword evidence="1 3" id="KW-0732">Signal</keyword>
<evidence type="ECO:0000313" key="6">
    <source>
        <dbReference type="Proteomes" id="UP000613974"/>
    </source>
</evidence>
<dbReference type="EMBL" id="BNEC01000005">
    <property type="protein sequence ID" value="GHI70299.1"/>
    <property type="molecule type" value="Genomic_DNA"/>
</dbReference>
<dbReference type="PANTHER" id="PTHR40633:SF1">
    <property type="entry name" value="GPI ANCHORED SERINE-THREONINE RICH PROTEIN (AFU_ORTHOLOGUE AFUA_1G03630)"/>
    <property type="match status" value="1"/>
</dbReference>
<reference evidence="6" key="1">
    <citation type="submission" date="2023-07" db="EMBL/GenBank/DDBJ databases">
        <title>Whole genome shotgun sequence of Streptomyces nojiriensis NBRC 13794.</title>
        <authorList>
            <person name="Komaki H."/>
            <person name="Tamura T."/>
        </authorList>
    </citation>
    <scope>NUCLEOTIDE SEQUENCE [LARGE SCALE GENOMIC DNA]</scope>
    <source>
        <strain evidence="6">NBRC 13794</strain>
    </source>
</reference>
<sequence length="156" mass="16215">METLATARRRPHLVLAAAVLALAYSAVTGVTQPQPAAAAAKFAQPISNAVWEAGMTYSIMWTDGTPGSRSLRLMKGQATALQQVARIATVDGASGTYEWTVPADLPTDDTYAIALGTPPDIGYSGQFTITRDGNGAPSPVGERPPAPMPAPVPTRP</sequence>
<dbReference type="GeneID" id="95588533"/>
<gene>
    <name evidence="5" type="ORF">Snoj_42170</name>
</gene>
<evidence type="ECO:0000313" key="5">
    <source>
        <dbReference type="EMBL" id="GHI70299.1"/>
    </source>
</evidence>
<dbReference type="RefSeq" id="WP_189734322.1">
    <property type="nucleotide sequence ID" value="NZ_BMRL01000002.1"/>
</dbReference>
<feature type="domain" description="Yeast cell wall synthesis Kre9/Knh1-like N-terminal" evidence="4">
    <location>
        <begin position="44"/>
        <end position="129"/>
    </location>
</feature>
<evidence type="ECO:0000256" key="1">
    <source>
        <dbReference type="ARBA" id="ARBA00022729"/>
    </source>
</evidence>
<feature type="compositionally biased region" description="Pro residues" evidence="2">
    <location>
        <begin position="142"/>
        <end position="156"/>
    </location>
</feature>
<keyword evidence="6" id="KW-1185">Reference proteome</keyword>
<dbReference type="InterPro" id="IPR052982">
    <property type="entry name" value="SRP1/TIP1-like"/>
</dbReference>
<name>A0ABQ3SQ87_9ACTN</name>
<dbReference type="PANTHER" id="PTHR40633">
    <property type="entry name" value="MATRIX PROTEIN, PUTATIVE (AFU_ORTHOLOGUE AFUA_8G05410)-RELATED"/>
    <property type="match status" value="1"/>
</dbReference>
<accession>A0ABQ3SQ87</accession>
<dbReference type="InterPro" id="IPR018466">
    <property type="entry name" value="Kre9/Knh1-like_N"/>
</dbReference>
<dbReference type="Pfam" id="PF10342">
    <property type="entry name" value="Kre9_KNH"/>
    <property type="match status" value="1"/>
</dbReference>
<protein>
    <recommendedName>
        <fullName evidence="4">Yeast cell wall synthesis Kre9/Knh1-like N-terminal domain-containing protein</fullName>
    </recommendedName>
</protein>
<feature type="signal peptide" evidence="3">
    <location>
        <begin position="1"/>
        <end position="28"/>
    </location>
</feature>
<feature type="chain" id="PRO_5045395964" description="Yeast cell wall synthesis Kre9/Knh1-like N-terminal domain-containing protein" evidence="3">
    <location>
        <begin position="29"/>
        <end position="156"/>
    </location>
</feature>
<organism evidence="5 6">
    <name type="scientific">Streptomyces nojiriensis</name>
    <dbReference type="NCBI Taxonomy" id="66374"/>
    <lineage>
        <taxon>Bacteria</taxon>
        <taxon>Bacillati</taxon>
        <taxon>Actinomycetota</taxon>
        <taxon>Actinomycetes</taxon>
        <taxon>Kitasatosporales</taxon>
        <taxon>Streptomycetaceae</taxon>
        <taxon>Streptomyces</taxon>
    </lineage>
</organism>
<dbReference type="Proteomes" id="UP000613974">
    <property type="component" value="Unassembled WGS sequence"/>
</dbReference>
<proteinExistence type="predicted"/>
<feature type="region of interest" description="Disordered" evidence="2">
    <location>
        <begin position="130"/>
        <end position="156"/>
    </location>
</feature>
<evidence type="ECO:0000256" key="3">
    <source>
        <dbReference type="SAM" id="SignalP"/>
    </source>
</evidence>
<evidence type="ECO:0000256" key="2">
    <source>
        <dbReference type="SAM" id="MobiDB-lite"/>
    </source>
</evidence>